<reference evidence="2" key="1">
    <citation type="journal article" date="2014" name="BMC Genomics">
        <title>Genome sequencing of two Neorhizobium galegae strains reveals a noeT gene responsible for the unusual acetylation of the nodulation factors.</title>
        <authorList>
            <person name="Osterman J."/>
            <person name="Marsh J."/>
            <person name="Laine P.K."/>
            <person name="Zeng Z."/>
            <person name="Alatalo E."/>
            <person name="Sullivan J.T."/>
            <person name="Young J.P."/>
            <person name="Thomas-Oates J."/>
            <person name="Paulin L."/>
            <person name="Lindstrom K."/>
        </authorList>
    </citation>
    <scope>NUCLEOTIDE SEQUENCE [LARGE SCALE GENOMIC DNA]</scope>
    <source>
        <strain evidence="2">HAMBI 540</strain>
    </source>
</reference>
<dbReference type="PATRIC" id="fig|1028800.3.peg.1877"/>
<keyword evidence="2" id="KW-1185">Reference proteome</keyword>
<gene>
    <name evidence="1" type="ORF">RG540_CH18610</name>
</gene>
<dbReference type="AlphaFoldDB" id="A0A068SQJ5"/>
<protein>
    <submittedName>
        <fullName evidence="1">Citrate lyase beta subunit</fullName>
    </submittedName>
</protein>
<evidence type="ECO:0000313" key="2">
    <source>
        <dbReference type="Proteomes" id="UP000028181"/>
    </source>
</evidence>
<dbReference type="EMBL" id="HG938353">
    <property type="protein sequence ID" value="CDN48031.1"/>
    <property type="molecule type" value="Genomic_DNA"/>
</dbReference>
<dbReference type="KEGG" id="ngg:RG540_CH18610"/>
<dbReference type="GO" id="GO:0016829">
    <property type="term" value="F:lyase activity"/>
    <property type="evidence" value="ECO:0007669"/>
    <property type="project" value="UniProtKB-KW"/>
</dbReference>
<dbReference type="InterPro" id="IPR015813">
    <property type="entry name" value="Pyrv/PenolPyrv_kinase-like_dom"/>
</dbReference>
<dbReference type="Proteomes" id="UP000028181">
    <property type="component" value="Chromosome I"/>
</dbReference>
<sequence length="222" mass="22796">MAKSLKIRSWLVVDPSVGAATVRSAGADAIVVDLTGPPESWNAATSLDRQWADLAPDGRLAFLLPAFSSGRTEAAVALASQYGAASVILSGARSGAEVQRLDVALRVAEIRAGLAPGKTQIVALADAAGILAARSFDHCSRRLAALGWEGSYNPFSDTARVAAATIALTSAAAGITAVDAVSPTVDAAAFLSECERARANGFSGKLCRSLDQVAIINRIFSV</sequence>
<proteinExistence type="predicted"/>
<dbReference type="HOGENOM" id="CLU_1244233_0_0_5"/>
<organism evidence="1 2">
    <name type="scientific">Neorhizobium galegae bv. orientalis str. HAMBI 540</name>
    <dbReference type="NCBI Taxonomy" id="1028800"/>
    <lineage>
        <taxon>Bacteria</taxon>
        <taxon>Pseudomonadati</taxon>
        <taxon>Pseudomonadota</taxon>
        <taxon>Alphaproteobacteria</taxon>
        <taxon>Hyphomicrobiales</taxon>
        <taxon>Rhizobiaceae</taxon>
        <taxon>Rhizobium/Agrobacterium group</taxon>
        <taxon>Neorhizobium</taxon>
    </lineage>
</organism>
<dbReference type="SUPFAM" id="SSF51621">
    <property type="entry name" value="Phosphoenolpyruvate/pyruvate domain"/>
    <property type="match status" value="1"/>
</dbReference>
<dbReference type="Gene3D" id="3.20.20.60">
    <property type="entry name" value="Phosphoenolpyruvate-binding domains"/>
    <property type="match status" value="1"/>
</dbReference>
<dbReference type="InterPro" id="IPR040442">
    <property type="entry name" value="Pyrv_kinase-like_dom_sf"/>
</dbReference>
<name>A0A068SQJ5_NEOGA</name>
<dbReference type="eggNOG" id="COG2301">
    <property type="taxonomic scope" value="Bacteria"/>
</dbReference>
<evidence type="ECO:0000313" key="1">
    <source>
        <dbReference type="EMBL" id="CDN48031.1"/>
    </source>
</evidence>
<accession>A0A068SQJ5</accession>
<keyword evidence="1" id="KW-0456">Lyase</keyword>